<proteinExistence type="inferred from homology"/>
<dbReference type="Gene3D" id="3.30.1360.10">
    <property type="entry name" value="RNA polymerase, RBP11-like subunit"/>
    <property type="match status" value="1"/>
</dbReference>
<dbReference type="GO" id="GO:0006366">
    <property type="term" value="P:transcription by RNA polymerase II"/>
    <property type="evidence" value="ECO:0007669"/>
    <property type="project" value="InterPro"/>
</dbReference>
<name>A0A6A1QE43_BALPH</name>
<organism evidence="7 8">
    <name type="scientific">Balaenoptera physalus</name>
    <name type="common">Fin whale</name>
    <name type="synonym">Balaena physalus</name>
    <dbReference type="NCBI Taxonomy" id="9770"/>
    <lineage>
        <taxon>Eukaryota</taxon>
        <taxon>Metazoa</taxon>
        <taxon>Chordata</taxon>
        <taxon>Craniata</taxon>
        <taxon>Vertebrata</taxon>
        <taxon>Euteleostomi</taxon>
        <taxon>Mammalia</taxon>
        <taxon>Eutheria</taxon>
        <taxon>Laurasiatheria</taxon>
        <taxon>Artiodactyla</taxon>
        <taxon>Whippomorpha</taxon>
        <taxon>Cetacea</taxon>
        <taxon>Mysticeti</taxon>
        <taxon>Balaenopteridae</taxon>
        <taxon>Balaenoptera</taxon>
    </lineage>
</organism>
<reference evidence="7 8" key="1">
    <citation type="journal article" date="2019" name="PLoS ONE">
        <title>Genomic analyses reveal an absence of contemporary introgressive admixture between fin whales and blue whales, despite known hybrids.</title>
        <authorList>
            <person name="Westbury M.V."/>
            <person name="Petersen B."/>
            <person name="Lorenzen E.D."/>
        </authorList>
    </citation>
    <scope>NUCLEOTIDE SEQUENCE [LARGE SCALE GENOMIC DNA]</scope>
    <source>
        <strain evidence="7">FinWhale-01</strain>
    </source>
</reference>
<keyword evidence="8" id="KW-1185">Reference proteome</keyword>
<comment type="caution">
    <text evidence="7">The sequence shown here is derived from an EMBL/GenBank/DDBJ whole genome shotgun (WGS) entry which is preliminary data.</text>
</comment>
<dbReference type="CDD" id="cd06926">
    <property type="entry name" value="RNAP_II_RPB11"/>
    <property type="match status" value="1"/>
</dbReference>
<dbReference type="InterPro" id="IPR036603">
    <property type="entry name" value="RBP11-like"/>
</dbReference>
<keyword evidence="2" id="KW-0240">DNA-directed RNA polymerase</keyword>
<dbReference type="InterPro" id="IPR037685">
    <property type="entry name" value="RBP11"/>
</dbReference>
<evidence type="ECO:0000259" key="6">
    <source>
        <dbReference type="Pfam" id="PF13656"/>
    </source>
</evidence>
<feature type="domain" description="DNA-directed RNA polymerase RBP11-like dimerisation" evidence="6">
    <location>
        <begin position="25"/>
        <end position="72"/>
    </location>
</feature>
<dbReference type="OrthoDB" id="10248581at2759"/>
<protein>
    <recommendedName>
        <fullName evidence="6">DNA-directed RNA polymerase RBP11-like dimerisation domain-containing protein</fullName>
    </recommendedName>
</protein>
<dbReference type="GO" id="GO:0005665">
    <property type="term" value="C:RNA polymerase II, core complex"/>
    <property type="evidence" value="ECO:0007669"/>
    <property type="project" value="InterPro"/>
</dbReference>
<dbReference type="SUPFAM" id="SSF55257">
    <property type="entry name" value="RBP11-like subunits of RNA polymerase"/>
    <property type="match status" value="1"/>
</dbReference>
<evidence type="ECO:0000256" key="1">
    <source>
        <dbReference type="ARBA" id="ARBA00004123"/>
    </source>
</evidence>
<dbReference type="AlphaFoldDB" id="A0A6A1QE43"/>
<dbReference type="EMBL" id="SGJD01000523">
    <property type="protein sequence ID" value="KAB0404819.1"/>
    <property type="molecule type" value="Genomic_DNA"/>
</dbReference>
<dbReference type="InterPro" id="IPR009025">
    <property type="entry name" value="RBP11-like_dimer"/>
</dbReference>
<evidence type="ECO:0000313" key="8">
    <source>
        <dbReference type="Proteomes" id="UP000437017"/>
    </source>
</evidence>
<dbReference type="GO" id="GO:0046983">
    <property type="term" value="F:protein dimerization activity"/>
    <property type="evidence" value="ECO:0007669"/>
    <property type="project" value="InterPro"/>
</dbReference>
<keyword evidence="4" id="KW-0539">Nucleus</keyword>
<dbReference type="PANTHER" id="PTHR13946">
    <property type="entry name" value="DNA-DIRECTED RNA POLYMERASE I,II,III"/>
    <property type="match status" value="1"/>
</dbReference>
<sequence>MNASPAFELFSLFKGEKKIKAPDACLFTSNKEDHALGNIVRSQLLKAPQVLFAGYKVPHALQHKTLIRVLTTLDASLRPCRRRPPP</sequence>
<evidence type="ECO:0000256" key="3">
    <source>
        <dbReference type="ARBA" id="ARBA00023163"/>
    </source>
</evidence>
<evidence type="ECO:0000256" key="2">
    <source>
        <dbReference type="ARBA" id="ARBA00022478"/>
    </source>
</evidence>
<accession>A0A6A1QE43</accession>
<dbReference type="Proteomes" id="UP000437017">
    <property type="component" value="Unassembled WGS sequence"/>
</dbReference>
<comment type="subcellular location">
    <subcellularLocation>
        <location evidence="1">Nucleus</location>
    </subcellularLocation>
</comment>
<evidence type="ECO:0000313" key="7">
    <source>
        <dbReference type="EMBL" id="KAB0404819.1"/>
    </source>
</evidence>
<gene>
    <name evidence="7" type="ORF">E2I00_005406</name>
</gene>
<dbReference type="Pfam" id="PF13656">
    <property type="entry name" value="RNA_pol_L_2"/>
    <property type="match status" value="1"/>
</dbReference>
<keyword evidence="3" id="KW-0804">Transcription</keyword>
<dbReference type="GO" id="GO:0003899">
    <property type="term" value="F:DNA-directed RNA polymerase activity"/>
    <property type="evidence" value="ECO:0007669"/>
    <property type="project" value="InterPro"/>
</dbReference>
<evidence type="ECO:0000256" key="4">
    <source>
        <dbReference type="ARBA" id="ARBA00023242"/>
    </source>
</evidence>
<dbReference type="PANTHER" id="PTHR13946:SF16">
    <property type="entry name" value="DNA-DIRECTED RNA POLYMERASE II SUBUNIT RPB11"/>
    <property type="match status" value="1"/>
</dbReference>
<evidence type="ECO:0000256" key="5">
    <source>
        <dbReference type="ARBA" id="ARBA00025751"/>
    </source>
</evidence>
<comment type="similarity">
    <text evidence="5">Belongs to the archaeal Rpo11/eukaryotic RPB11/RPC19 RNA polymerase subunit family.</text>
</comment>